<dbReference type="GeneID" id="88173762"/>
<dbReference type="InterPro" id="IPR016689">
    <property type="entry name" value="ESCRT-2_cplx_Snf8"/>
</dbReference>
<dbReference type="FunFam" id="1.10.10.10:FF:000397">
    <property type="entry name" value="Vacuolar-sorting protein SNF8"/>
    <property type="match status" value="1"/>
</dbReference>
<keyword evidence="8" id="KW-0472">Membrane</keyword>
<evidence type="ECO:0000313" key="10">
    <source>
        <dbReference type="Proteomes" id="UP001338582"/>
    </source>
</evidence>
<dbReference type="KEGG" id="asau:88173762"/>
<gene>
    <name evidence="9" type="ORF">PUMCH_002698</name>
</gene>
<dbReference type="EMBL" id="CP138896">
    <property type="protein sequence ID" value="WPK25385.1"/>
    <property type="molecule type" value="Genomic_DNA"/>
</dbReference>
<keyword evidence="6" id="KW-0967">Endosome</keyword>
<dbReference type="GO" id="GO:0043328">
    <property type="term" value="P:protein transport to vacuole involved in ubiquitin-dependent protein catabolic process via the multivesicular body sorting pathway"/>
    <property type="evidence" value="ECO:0007669"/>
    <property type="project" value="TreeGrafter"/>
</dbReference>
<evidence type="ECO:0000256" key="7">
    <source>
        <dbReference type="ARBA" id="ARBA00022927"/>
    </source>
</evidence>
<dbReference type="Pfam" id="PF04157">
    <property type="entry name" value="EAP30"/>
    <property type="match status" value="1"/>
</dbReference>
<evidence type="ECO:0000256" key="8">
    <source>
        <dbReference type="ARBA" id="ARBA00023136"/>
    </source>
</evidence>
<evidence type="ECO:0008006" key="11">
    <source>
        <dbReference type="Google" id="ProtNLM"/>
    </source>
</evidence>
<evidence type="ECO:0000256" key="3">
    <source>
        <dbReference type="ARBA" id="ARBA00009834"/>
    </source>
</evidence>
<keyword evidence="4" id="KW-0813">Transport</keyword>
<proteinExistence type="inferred from homology"/>
<keyword evidence="5" id="KW-0963">Cytoplasm</keyword>
<comment type="similarity">
    <text evidence="3">Belongs to the SNF8 family.</text>
</comment>
<keyword evidence="7" id="KW-0653">Protein transport</keyword>
<dbReference type="Proteomes" id="UP001338582">
    <property type="component" value="Chromosome 3"/>
</dbReference>
<dbReference type="InterPro" id="IPR036390">
    <property type="entry name" value="WH_DNA-bd_sf"/>
</dbReference>
<protein>
    <recommendedName>
        <fullName evidence="11">Vacuolar-sorting protein SNF8</fullName>
    </recommendedName>
</protein>
<accession>A0AAX4H9Z3</accession>
<dbReference type="GO" id="GO:0000814">
    <property type="term" value="C:ESCRT II complex"/>
    <property type="evidence" value="ECO:0007669"/>
    <property type="project" value="InterPro"/>
</dbReference>
<name>A0AAX4H9Z3_9ASCO</name>
<evidence type="ECO:0000256" key="4">
    <source>
        <dbReference type="ARBA" id="ARBA00022448"/>
    </source>
</evidence>
<dbReference type="InterPro" id="IPR040608">
    <property type="entry name" value="Snf8/Vps36"/>
</dbReference>
<evidence type="ECO:0000256" key="5">
    <source>
        <dbReference type="ARBA" id="ARBA00022490"/>
    </source>
</evidence>
<evidence type="ECO:0000256" key="1">
    <source>
        <dbReference type="ARBA" id="ARBA00004481"/>
    </source>
</evidence>
<evidence type="ECO:0000256" key="2">
    <source>
        <dbReference type="ARBA" id="ARBA00004496"/>
    </source>
</evidence>
<dbReference type="PANTHER" id="PTHR12806">
    <property type="entry name" value="EAP30 SUBUNIT OF ELL COMPLEX"/>
    <property type="match status" value="1"/>
</dbReference>
<dbReference type="PANTHER" id="PTHR12806:SF0">
    <property type="entry name" value="VACUOLAR-SORTING PROTEIN SNF8"/>
    <property type="match status" value="1"/>
</dbReference>
<comment type="subcellular location">
    <subcellularLocation>
        <location evidence="2">Cytoplasm</location>
    </subcellularLocation>
    <subcellularLocation>
        <location evidence="1">Endosome membrane</location>
        <topology evidence="1">Peripheral membrane protein</topology>
    </subcellularLocation>
</comment>
<dbReference type="RefSeq" id="XP_062877767.1">
    <property type="nucleotide sequence ID" value="XM_063021697.1"/>
</dbReference>
<dbReference type="SUPFAM" id="SSF46785">
    <property type="entry name" value="Winged helix' DNA-binding domain"/>
    <property type="match status" value="2"/>
</dbReference>
<dbReference type="InterPro" id="IPR036388">
    <property type="entry name" value="WH-like_DNA-bd_sf"/>
</dbReference>
<reference evidence="9 10" key="1">
    <citation type="submission" date="2023-10" db="EMBL/GenBank/DDBJ databases">
        <title>Draft Genome Sequence of Candida saopaulonensis from a very Premature Infant with Sepsis.</title>
        <authorList>
            <person name="Ning Y."/>
            <person name="Dai R."/>
            <person name="Xiao M."/>
            <person name="Xu Y."/>
            <person name="Yan Q."/>
            <person name="Zhang L."/>
        </authorList>
    </citation>
    <scope>NUCLEOTIDE SEQUENCE [LARGE SCALE GENOMIC DNA]</scope>
    <source>
        <strain evidence="9 10">19XY460</strain>
    </source>
</reference>
<dbReference type="Gene3D" id="1.10.10.10">
    <property type="entry name" value="Winged helix-like DNA-binding domain superfamily/Winged helix DNA-binding domain"/>
    <property type="match status" value="2"/>
</dbReference>
<sequence>MNSFSADRDIYLKIGKSLLDRHSSELSAQLAVFQSALVNFAAENAATIKKNREFRDKFTKMCNLIGVDPLELLLFVDSSLKKTDDFYMGLAVRIVEICQSTRDINGGLISLKELHSRLQDTFTVPLQIKEEDASAALRFLDGLGKGYETLTISDQLWVKFSGPAGSGAISYDERKIYELCTFTGGFVTHRLLRDNYGWDQVRAKSVIDDMIRSGLLWVDSQGPGGQWQYWEPSWISQD</sequence>
<dbReference type="AlphaFoldDB" id="A0AAX4H9Z3"/>
<dbReference type="Gene3D" id="6.10.140.180">
    <property type="match status" value="1"/>
</dbReference>
<evidence type="ECO:0000313" key="9">
    <source>
        <dbReference type="EMBL" id="WPK25385.1"/>
    </source>
</evidence>
<organism evidence="9 10">
    <name type="scientific">Australozyma saopauloensis</name>
    <dbReference type="NCBI Taxonomy" id="291208"/>
    <lineage>
        <taxon>Eukaryota</taxon>
        <taxon>Fungi</taxon>
        <taxon>Dikarya</taxon>
        <taxon>Ascomycota</taxon>
        <taxon>Saccharomycotina</taxon>
        <taxon>Pichiomycetes</taxon>
        <taxon>Metschnikowiaceae</taxon>
        <taxon>Australozyma</taxon>
    </lineage>
</organism>
<keyword evidence="10" id="KW-1185">Reference proteome</keyword>
<evidence type="ECO:0000256" key="6">
    <source>
        <dbReference type="ARBA" id="ARBA00022753"/>
    </source>
</evidence>